<proteinExistence type="predicted"/>
<gene>
    <name evidence="1" type="ORF">EI291_07810</name>
</gene>
<reference evidence="1 2" key="1">
    <citation type="submission" date="2018-12" db="EMBL/GenBank/DDBJ databases">
        <authorList>
            <person name="Feng G."/>
            <person name="Zhu H."/>
        </authorList>
    </citation>
    <scope>NUCLEOTIDE SEQUENCE [LARGE SCALE GENOMIC DNA]</scope>
    <source>
        <strain evidence="1 2">KCTC 12533</strain>
    </source>
</reference>
<evidence type="ECO:0000313" key="1">
    <source>
        <dbReference type="EMBL" id="RSK49388.1"/>
    </source>
</evidence>
<protein>
    <submittedName>
        <fullName evidence="1">Uncharacterized protein</fullName>
    </submittedName>
</protein>
<dbReference type="Proteomes" id="UP000273500">
    <property type="component" value="Unassembled WGS sequence"/>
</dbReference>
<dbReference type="AlphaFoldDB" id="A0A428KS79"/>
<keyword evidence="2" id="KW-1185">Reference proteome</keyword>
<name>A0A428KS79_9BACT</name>
<dbReference type="RefSeq" id="WP_125419244.1">
    <property type="nucleotide sequence ID" value="NZ_RWIT01000003.1"/>
</dbReference>
<accession>A0A428KS79</accession>
<organism evidence="1 2">
    <name type="scientific">Hymenobacter rigui</name>
    <dbReference type="NCBI Taxonomy" id="334424"/>
    <lineage>
        <taxon>Bacteria</taxon>
        <taxon>Pseudomonadati</taxon>
        <taxon>Bacteroidota</taxon>
        <taxon>Cytophagia</taxon>
        <taxon>Cytophagales</taxon>
        <taxon>Hymenobacteraceae</taxon>
        <taxon>Hymenobacter</taxon>
    </lineage>
</organism>
<evidence type="ECO:0000313" key="2">
    <source>
        <dbReference type="Proteomes" id="UP000273500"/>
    </source>
</evidence>
<sequence length="176" mass="18780">MEQAIQEQELTQELAQEQQELAALVEQWAKREAGGSAAMHLPAVQAHLVTILLKLTSVTVGTNLRTAHVATVLAGSRSMLVNEVPASAADWQQEAARLLWPTAWNIGTKDGLQVGRILVGIVQQADAEVQLADLEQLLDLVARQSGVEDAAIALGWGYSAEPGTGIRLLLLAGMSE</sequence>
<comment type="caution">
    <text evidence="1">The sequence shown here is derived from an EMBL/GenBank/DDBJ whole genome shotgun (WGS) entry which is preliminary data.</text>
</comment>
<dbReference type="EMBL" id="RWIT01000003">
    <property type="protein sequence ID" value="RSK49388.1"/>
    <property type="molecule type" value="Genomic_DNA"/>
</dbReference>